<evidence type="ECO:0000313" key="1">
    <source>
        <dbReference type="EMBL" id="WZW87221.1"/>
    </source>
</evidence>
<dbReference type="Proteomes" id="UP001449178">
    <property type="component" value="Chromosome"/>
</dbReference>
<organism evidence="1 2">
    <name type="scientific">Ignatzschineria larvae DSM 13226</name>
    <dbReference type="NCBI Taxonomy" id="1111732"/>
    <lineage>
        <taxon>Bacteria</taxon>
        <taxon>Pseudomonadati</taxon>
        <taxon>Pseudomonadota</taxon>
        <taxon>Gammaproteobacteria</taxon>
        <taxon>Cardiobacteriales</taxon>
        <taxon>Ignatzschineriaceae</taxon>
        <taxon>Ignatzschineria</taxon>
    </lineage>
</organism>
<evidence type="ECO:0000313" key="2">
    <source>
        <dbReference type="Proteomes" id="UP001449178"/>
    </source>
</evidence>
<accession>A0ABZ3C2I4</accession>
<keyword evidence="2" id="KW-1185">Reference proteome</keyword>
<protein>
    <recommendedName>
        <fullName evidence="3">Lipoprotein</fullName>
    </recommendedName>
</protein>
<sequence length="155" mass="17225">MALEINETLQYREGNMMKYPLKKTGLKAAILLLAVGIVAACAVTPAEKSAEAKARAEQMLQTQVSLASQCSPQAASLMQEMPQANSLSPAEKKVFEAKYLSAVNNPVFQACYKMAWEDYREENAMQAEQMAAWEEADNAAWDNGFFFSGPFGWYY</sequence>
<evidence type="ECO:0008006" key="3">
    <source>
        <dbReference type="Google" id="ProtNLM"/>
    </source>
</evidence>
<reference evidence="1 2" key="1">
    <citation type="submission" date="2024-03" db="EMBL/GenBank/DDBJ databases">
        <title>Complete Genome Sequence and Annotation of Ignatzschineria larvae DSM 13226.</title>
        <authorList>
            <person name="Cantrell E."/>
            <person name="Burcham Z.M."/>
        </authorList>
    </citation>
    <scope>NUCLEOTIDE SEQUENCE [LARGE SCALE GENOMIC DNA]</scope>
    <source>
        <strain evidence="1 2">DSM 13226</strain>
    </source>
</reference>
<gene>
    <name evidence="1" type="ORF">WMO13_07510</name>
</gene>
<name>A0ABZ3C2I4_9GAMM</name>
<dbReference type="RefSeq" id="WP_245601167.1">
    <property type="nucleotide sequence ID" value="NZ_AZOD01000027.1"/>
</dbReference>
<dbReference type="EMBL" id="CP150637">
    <property type="protein sequence ID" value="WZW87221.1"/>
    <property type="molecule type" value="Genomic_DNA"/>
</dbReference>
<proteinExistence type="predicted"/>